<dbReference type="KEGG" id="smao:CAG99_02030"/>
<sequence>MNRPRGNACRSAPGAIQSAARPAHLYLPVTTPDGLASDAVGVSEEHGRRIMASLPRAGAVFATGHRWWWVVPSESQIGLNWPDTARYWAGACLPAPAGREHAPTRARSAPQLIHWPEDAGPYTHPILLYIAVCRLAGVSPVTSVTPVPSGLGQG</sequence>
<dbReference type="Proteomes" id="UP000194218">
    <property type="component" value="Chromosome"/>
</dbReference>
<evidence type="ECO:0000313" key="2">
    <source>
        <dbReference type="Proteomes" id="UP000194218"/>
    </source>
</evidence>
<dbReference type="OrthoDB" id="4280080at2"/>
<protein>
    <submittedName>
        <fullName evidence="1">Uncharacterized protein</fullName>
    </submittedName>
</protein>
<keyword evidence="2" id="KW-1185">Reference proteome</keyword>
<name>A0A1W7CTQ3_9ACTN</name>
<dbReference type="RefSeq" id="WP_086157291.1">
    <property type="nucleotide sequence ID" value="NZ_CP021121.1"/>
</dbReference>
<evidence type="ECO:0000313" key="1">
    <source>
        <dbReference type="EMBL" id="ARQ67770.1"/>
    </source>
</evidence>
<organism evidence="1 2">
    <name type="scientific">Streptomyces marincola</name>
    <dbReference type="NCBI Taxonomy" id="2878388"/>
    <lineage>
        <taxon>Bacteria</taxon>
        <taxon>Bacillati</taxon>
        <taxon>Actinomycetota</taxon>
        <taxon>Actinomycetes</taxon>
        <taxon>Kitasatosporales</taxon>
        <taxon>Streptomycetaceae</taxon>
        <taxon>Streptomyces</taxon>
    </lineage>
</organism>
<dbReference type="AlphaFoldDB" id="A0A1W7CTQ3"/>
<reference evidence="1 2" key="1">
    <citation type="submission" date="2017-05" db="EMBL/GenBank/DDBJ databases">
        <title>Complete genome sequence of Streptomyces sp. SCSIO 03032 revealed the diverse biosynthetic pathways for its bioactive secondary metabolites.</title>
        <authorList>
            <person name="Ma L."/>
            <person name="Zhu Y."/>
            <person name="Zhang W."/>
            <person name="Zhang G."/>
            <person name="Tian X."/>
            <person name="Zhang S."/>
            <person name="Zhang C."/>
        </authorList>
    </citation>
    <scope>NUCLEOTIDE SEQUENCE [LARGE SCALE GENOMIC DNA]</scope>
    <source>
        <strain evidence="1 2">SCSIO 03032</strain>
    </source>
</reference>
<dbReference type="EMBL" id="CP021121">
    <property type="protein sequence ID" value="ARQ67770.1"/>
    <property type="molecule type" value="Genomic_DNA"/>
</dbReference>
<accession>A0A1W7CTQ3</accession>
<proteinExistence type="predicted"/>
<gene>
    <name evidence="1" type="ORF">CAG99_02030</name>
</gene>